<evidence type="ECO:0000313" key="3">
    <source>
        <dbReference type="Proteomes" id="UP000639274"/>
    </source>
</evidence>
<protein>
    <submittedName>
        <fullName evidence="2">RHS repeat protein</fullName>
    </submittedName>
</protein>
<gene>
    <name evidence="2" type="ORF">I8J32_009830</name>
</gene>
<feature type="signal peptide" evidence="1">
    <location>
        <begin position="1"/>
        <end position="23"/>
    </location>
</feature>
<keyword evidence="3" id="KW-1185">Reference proteome</keyword>
<reference evidence="2 3" key="1">
    <citation type="submission" date="2021-03" db="EMBL/GenBank/DDBJ databases">
        <title>Lysobacter sp. nov. isolated from soil of gangwondo yeongwol, south Korea.</title>
        <authorList>
            <person name="Kim K.R."/>
            <person name="Kim K.H."/>
            <person name="Jeon C.O."/>
        </authorList>
    </citation>
    <scope>NUCLEOTIDE SEQUENCE [LARGE SCALE GENOMIC DNA]</scope>
    <source>
        <strain evidence="2 3">R19</strain>
    </source>
</reference>
<evidence type="ECO:0000256" key="1">
    <source>
        <dbReference type="SAM" id="SignalP"/>
    </source>
</evidence>
<proteinExistence type="predicted"/>
<dbReference type="Proteomes" id="UP000639274">
    <property type="component" value="Chromosome"/>
</dbReference>
<dbReference type="InterPro" id="IPR006530">
    <property type="entry name" value="YD"/>
</dbReference>
<dbReference type="EMBL" id="CP071518">
    <property type="protein sequence ID" value="QSX77106.1"/>
    <property type="molecule type" value="Genomic_DNA"/>
</dbReference>
<dbReference type="Gene3D" id="2.180.10.10">
    <property type="entry name" value="RHS repeat-associated core"/>
    <property type="match status" value="1"/>
</dbReference>
<feature type="chain" id="PRO_5037169708" evidence="1">
    <location>
        <begin position="24"/>
        <end position="923"/>
    </location>
</feature>
<dbReference type="KEGG" id="lsf:I8J32_009830"/>
<accession>A0A974XWE4</accession>
<name>A0A974XWE4_9GAMM</name>
<dbReference type="AlphaFoldDB" id="A0A974XWE4"/>
<sequence>MKYSIARTGLLACVLLASVQAVAIEPFQEYRKRVESSQNIAALKDDLFGESVNLYNGQTSFSNVDINIPGNNALPVELRRRFTIQLLVGSTFDSTLGGAGGWDIDVPYIAGTFGPVSGWSSTRCSGSFAPTVTSGFNLTEIWQGNSIHIPGGTDRTMLGSGVPSAVFTEGPTQEISTSERDAFACTPMKSGLAGEGFIMKTTSGVKYFFDTAVTRFAAKMTRQVGDIFAAQTSRTRVYVLASKVEDRFGNTVQYTYNGNGNPTRIWSSDGREIVLTYGANGEVATATAHGKTWTYTYGTFAGVERLSKVDLPGASTGDWTFSYGGTLWVNDATWDGGSDNQCMEQPPASDADFTLTAKHPSNAVGTFVFSNGRQYRSGVHVSECLQRVTVNQFEANTYYYILNTPYFFDVMSLRSKTISGPAVAAQTWGYNYGGSVQRMWGSRATPAAYPCPSTNTDCDVEKTVTVTNPDLTKTRYRYGFLYALNEGRVLGTETVDAAGVVERSESNQYMAEAEVAGQAFAGTYGASYSGDDPSTARVRPVVKKTIAQDGVTFTSQIDKGCGGAAVYCFDAYARPKQETKSTPQVASKVEGTEYHDDTSDWVLGQIRRRFVNGVEIERTDYDPATNLPIRIYEFNKLKQAFTYNANGTFATMSDGRDGAGMETTVTMSNWKRGTPQTLTYPATPEAPTGSTMSAVVNDDGTIASVTDELQSKTCYDYDEMGRLTEIIYPSETAPNLCDTSKWAMTTLSFVPVATAEYGLPANHWKRTVSTGNAREITYVDGYWRPVVQEKYDAANVAGTRTITVKKYDQGNQLVFDSYPVASIVAYTDALKGTHRTYDVLDRIRTVEQDSELGTARLVTRTDYLDGFKKQVTDPKGNVTTTSYFTMGEPDDSKPARIEHPESALTEILHDDFGRTKQISRGTR</sequence>
<evidence type="ECO:0000313" key="2">
    <source>
        <dbReference type="EMBL" id="QSX77106.1"/>
    </source>
</evidence>
<dbReference type="NCBIfam" id="TIGR01643">
    <property type="entry name" value="YD_repeat_2x"/>
    <property type="match status" value="1"/>
</dbReference>
<organism evidence="2 3">
    <name type="scientific">Agrilutibacter solisilvae</name>
    <dbReference type="NCBI Taxonomy" id="2763317"/>
    <lineage>
        <taxon>Bacteria</taxon>
        <taxon>Pseudomonadati</taxon>
        <taxon>Pseudomonadota</taxon>
        <taxon>Gammaproteobacteria</taxon>
        <taxon>Lysobacterales</taxon>
        <taxon>Lysobacteraceae</taxon>
        <taxon>Agrilutibacter</taxon>
    </lineage>
</organism>
<keyword evidence="1" id="KW-0732">Signal</keyword>
<dbReference type="RefSeq" id="WP_200611561.1">
    <property type="nucleotide sequence ID" value="NZ_CP071518.1"/>
</dbReference>